<feature type="chain" id="PRO_5046493545" evidence="1">
    <location>
        <begin position="21"/>
        <end position="156"/>
    </location>
</feature>
<keyword evidence="3" id="KW-1185">Reference proteome</keyword>
<name>A0ABP9P1U3_9BACT</name>
<proteinExistence type="predicted"/>
<gene>
    <name evidence="2" type="ORF">GCM10023213_13290</name>
</gene>
<evidence type="ECO:0000313" key="3">
    <source>
        <dbReference type="Proteomes" id="UP001499852"/>
    </source>
</evidence>
<evidence type="ECO:0000256" key="1">
    <source>
        <dbReference type="SAM" id="SignalP"/>
    </source>
</evidence>
<comment type="caution">
    <text evidence="2">The sequence shown here is derived from an EMBL/GenBank/DDBJ whole genome shotgun (WGS) entry which is preliminary data.</text>
</comment>
<organism evidence="2 3">
    <name type="scientific">Prosthecobacter algae</name>
    <dbReference type="NCBI Taxonomy" id="1144682"/>
    <lineage>
        <taxon>Bacteria</taxon>
        <taxon>Pseudomonadati</taxon>
        <taxon>Verrucomicrobiota</taxon>
        <taxon>Verrucomicrobiia</taxon>
        <taxon>Verrucomicrobiales</taxon>
        <taxon>Verrucomicrobiaceae</taxon>
        <taxon>Prosthecobacter</taxon>
    </lineage>
</organism>
<dbReference type="EMBL" id="BAABIA010000002">
    <property type="protein sequence ID" value="GAA5137092.1"/>
    <property type="molecule type" value="Genomic_DNA"/>
</dbReference>
<keyword evidence="1" id="KW-0732">Signal</keyword>
<accession>A0ABP9P1U3</accession>
<dbReference type="Proteomes" id="UP001499852">
    <property type="component" value="Unassembled WGS sequence"/>
</dbReference>
<evidence type="ECO:0000313" key="2">
    <source>
        <dbReference type="EMBL" id="GAA5137092.1"/>
    </source>
</evidence>
<reference evidence="3" key="1">
    <citation type="journal article" date="2019" name="Int. J. Syst. Evol. Microbiol.">
        <title>The Global Catalogue of Microorganisms (GCM) 10K type strain sequencing project: providing services to taxonomists for standard genome sequencing and annotation.</title>
        <authorList>
            <consortium name="The Broad Institute Genomics Platform"/>
            <consortium name="The Broad Institute Genome Sequencing Center for Infectious Disease"/>
            <person name="Wu L."/>
            <person name="Ma J."/>
        </authorList>
    </citation>
    <scope>NUCLEOTIDE SEQUENCE [LARGE SCALE GENOMIC DNA]</scope>
    <source>
        <strain evidence="3">JCM 18053</strain>
    </source>
</reference>
<protein>
    <submittedName>
        <fullName evidence="2">Uncharacterized protein</fullName>
    </submittedName>
</protein>
<sequence length="156" mass="17053">MKTKLFTALLTLALAFSVNAADKHDHEHEGKAGPTGGKLITEVEPHVEFFVNKDKKVEIRFIDDDMKVVAPGEQVISVTLGDRNSPTKLTFAKDGDKLISDKAIPEGSDLPTVVQIKAKAGEKAVTEKFNLNLNDCPTCKNKEYACTCAHGEEEKK</sequence>
<feature type="signal peptide" evidence="1">
    <location>
        <begin position="1"/>
        <end position="20"/>
    </location>
</feature>
<dbReference type="RefSeq" id="WP_345735583.1">
    <property type="nucleotide sequence ID" value="NZ_BAABIA010000002.1"/>
</dbReference>